<dbReference type="Proteomes" id="UP001160148">
    <property type="component" value="Unassembled WGS sequence"/>
</dbReference>
<evidence type="ECO:0000256" key="2">
    <source>
        <dbReference type="SAM" id="Phobius"/>
    </source>
</evidence>
<evidence type="ECO:0000313" key="4">
    <source>
        <dbReference type="Proteomes" id="UP001160148"/>
    </source>
</evidence>
<accession>A0AAV0WVD9</accession>
<feature type="region of interest" description="Disordered" evidence="1">
    <location>
        <begin position="1"/>
        <end position="20"/>
    </location>
</feature>
<name>A0AAV0WVD9_9HEMI</name>
<evidence type="ECO:0000256" key="1">
    <source>
        <dbReference type="SAM" id="MobiDB-lite"/>
    </source>
</evidence>
<comment type="caution">
    <text evidence="3">The sequence shown here is derived from an EMBL/GenBank/DDBJ whole genome shotgun (WGS) entry which is preliminary data.</text>
</comment>
<keyword evidence="2" id="KW-1133">Transmembrane helix</keyword>
<sequence>MIVKDESSHSHENETESVRNKKLFSNQLKRKCEDELERPSKIINTEIQKSPEQAKLFNGNEKSEDYNHRKRRFPTRCRLYLQYIILLYNYEFEIALFM</sequence>
<gene>
    <name evidence="3" type="ORF">MEUPH1_LOCUS15167</name>
</gene>
<reference evidence="3 4" key="1">
    <citation type="submission" date="2023-01" db="EMBL/GenBank/DDBJ databases">
        <authorList>
            <person name="Whitehead M."/>
        </authorList>
    </citation>
    <scope>NUCLEOTIDE SEQUENCE [LARGE SCALE GENOMIC DNA]</scope>
</reference>
<evidence type="ECO:0000313" key="3">
    <source>
        <dbReference type="EMBL" id="CAI6359793.1"/>
    </source>
</evidence>
<dbReference type="EMBL" id="CARXXK010000002">
    <property type="protein sequence ID" value="CAI6359793.1"/>
    <property type="molecule type" value="Genomic_DNA"/>
</dbReference>
<keyword evidence="2" id="KW-0472">Membrane</keyword>
<protein>
    <submittedName>
        <fullName evidence="3">Uncharacterized protein</fullName>
    </submittedName>
</protein>
<keyword evidence="2" id="KW-0812">Transmembrane</keyword>
<keyword evidence="4" id="KW-1185">Reference proteome</keyword>
<dbReference type="AlphaFoldDB" id="A0AAV0WVD9"/>
<feature type="transmembrane region" description="Helical" evidence="2">
    <location>
        <begin position="79"/>
        <end position="97"/>
    </location>
</feature>
<organism evidence="3 4">
    <name type="scientific">Macrosiphum euphorbiae</name>
    <name type="common">potato aphid</name>
    <dbReference type="NCBI Taxonomy" id="13131"/>
    <lineage>
        <taxon>Eukaryota</taxon>
        <taxon>Metazoa</taxon>
        <taxon>Ecdysozoa</taxon>
        <taxon>Arthropoda</taxon>
        <taxon>Hexapoda</taxon>
        <taxon>Insecta</taxon>
        <taxon>Pterygota</taxon>
        <taxon>Neoptera</taxon>
        <taxon>Paraneoptera</taxon>
        <taxon>Hemiptera</taxon>
        <taxon>Sternorrhyncha</taxon>
        <taxon>Aphidomorpha</taxon>
        <taxon>Aphidoidea</taxon>
        <taxon>Aphididae</taxon>
        <taxon>Macrosiphini</taxon>
        <taxon>Macrosiphum</taxon>
    </lineage>
</organism>
<proteinExistence type="predicted"/>
<feature type="compositionally biased region" description="Basic and acidic residues" evidence="1">
    <location>
        <begin position="1"/>
        <end position="19"/>
    </location>
</feature>